<dbReference type="EMBL" id="BRZM01004795">
    <property type="protein sequence ID" value="GLD59658.1"/>
    <property type="molecule type" value="Genomic_DNA"/>
</dbReference>
<dbReference type="AlphaFoldDB" id="A0AAD3R8J1"/>
<sequence length="94" mass="10483">MITFLRLFALSNPSLLRCVLLPLLSVKPPQQSLFLLVDSIDEGCQLGEGEQRSSPGSPRTIAELLASHHEFLPPWLLLICSARRQNKAITKLFT</sequence>
<feature type="chain" id="PRO_5042139101" evidence="1">
    <location>
        <begin position="19"/>
        <end position="94"/>
    </location>
</feature>
<keyword evidence="1" id="KW-0732">Signal</keyword>
<name>A0AAD3R8J1_LATJO</name>
<reference evidence="2" key="1">
    <citation type="submission" date="2022-08" db="EMBL/GenBank/DDBJ databases">
        <title>Genome sequencing of akame (Lates japonicus).</title>
        <authorList>
            <person name="Hashiguchi Y."/>
            <person name="Takahashi H."/>
        </authorList>
    </citation>
    <scope>NUCLEOTIDE SEQUENCE</scope>
    <source>
        <strain evidence="2">Kochi</strain>
    </source>
</reference>
<proteinExistence type="predicted"/>
<keyword evidence="3" id="KW-1185">Reference proteome</keyword>
<evidence type="ECO:0000256" key="1">
    <source>
        <dbReference type="SAM" id="SignalP"/>
    </source>
</evidence>
<evidence type="ECO:0000313" key="3">
    <source>
        <dbReference type="Proteomes" id="UP001279410"/>
    </source>
</evidence>
<dbReference type="Proteomes" id="UP001279410">
    <property type="component" value="Unassembled WGS sequence"/>
</dbReference>
<feature type="non-terminal residue" evidence="2">
    <location>
        <position position="94"/>
    </location>
</feature>
<comment type="caution">
    <text evidence="2">The sequence shown here is derived from an EMBL/GenBank/DDBJ whole genome shotgun (WGS) entry which is preliminary data.</text>
</comment>
<protein>
    <submittedName>
        <fullName evidence="2">Ankyrin repeat domain-containing protein 50</fullName>
    </submittedName>
</protein>
<gene>
    <name evidence="2" type="ORF">AKAME5_002894200</name>
</gene>
<feature type="signal peptide" evidence="1">
    <location>
        <begin position="1"/>
        <end position="18"/>
    </location>
</feature>
<accession>A0AAD3R8J1</accession>
<evidence type="ECO:0000313" key="2">
    <source>
        <dbReference type="EMBL" id="GLD59658.1"/>
    </source>
</evidence>
<organism evidence="2 3">
    <name type="scientific">Lates japonicus</name>
    <name type="common">Japanese lates</name>
    <dbReference type="NCBI Taxonomy" id="270547"/>
    <lineage>
        <taxon>Eukaryota</taxon>
        <taxon>Metazoa</taxon>
        <taxon>Chordata</taxon>
        <taxon>Craniata</taxon>
        <taxon>Vertebrata</taxon>
        <taxon>Euteleostomi</taxon>
        <taxon>Actinopterygii</taxon>
        <taxon>Neopterygii</taxon>
        <taxon>Teleostei</taxon>
        <taxon>Neoteleostei</taxon>
        <taxon>Acanthomorphata</taxon>
        <taxon>Carangaria</taxon>
        <taxon>Carangaria incertae sedis</taxon>
        <taxon>Centropomidae</taxon>
        <taxon>Lates</taxon>
    </lineage>
</organism>